<dbReference type="InterPro" id="IPR004827">
    <property type="entry name" value="bZIP"/>
</dbReference>
<feature type="compositionally biased region" description="Polar residues" evidence="2">
    <location>
        <begin position="237"/>
        <end position="247"/>
    </location>
</feature>
<accession>A0A316V272</accession>
<dbReference type="InParanoid" id="A0A316V272"/>
<organism evidence="4 5">
    <name type="scientific">Meira miltonrushii</name>
    <dbReference type="NCBI Taxonomy" id="1280837"/>
    <lineage>
        <taxon>Eukaryota</taxon>
        <taxon>Fungi</taxon>
        <taxon>Dikarya</taxon>
        <taxon>Basidiomycota</taxon>
        <taxon>Ustilaginomycotina</taxon>
        <taxon>Exobasidiomycetes</taxon>
        <taxon>Exobasidiales</taxon>
        <taxon>Brachybasidiaceae</taxon>
        <taxon>Meira</taxon>
    </lineage>
</organism>
<evidence type="ECO:0000256" key="2">
    <source>
        <dbReference type="SAM" id="MobiDB-lite"/>
    </source>
</evidence>
<evidence type="ECO:0000259" key="3">
    <source>
        <dbReference type="PROSITE" id="PS00036"/>
    </source>
</evidence>
<feature type="region of interest" description="Disordered" evidence="2">
    <location>
        <begin position="202"/>
        <end position="271"/>
    </location>
</feature>
<feature type="compositionally biased region" description="Polar residues" evidence="2">
    <location>
        <begin position="128"/>
        <end position="141"/>
    </location>
</feature>
<dbReference type="GO" id="GO:0003700">
    <property type="term" value="F:DNA-binding transcription factor activity"/>
    <property type="evidence" value="ECO:0007669"/>
    <property type="project" value="InterPro"/>
</dbReference>
<dbReference type="Gene3D" id="3.30.160.60">
    <property type="entry name" value="Classic Zinc Finger"/>
    <property type="match status" value="1"/>
</dbReference>
<feature type="region of interest" description="Disordered" evidence="2">
    <location>
        <begin position="128"/>
        <end position="149"/>
    </location>
</feature>
<name>A0A316V272_9BASI</name>
<keyword evidence="5" id="KW-1185">Reference proteome</keyword>
<dbReference type="EMBL" id="KZ819607">
    <property type="protein sequence ID" value="PWN31657.1"/>
    <property type="molecule type" value="Genomic_DNA"/>
</dbReference>
<feature type="compositionally biased region" description="Polar residues" evidence="2">
    <location>
        <begin position="260"/>
        <end position="271"/>
    </location>
</feature>
<dbReference type="RefSeq" id="XP_025351959.1">
    <property type="nucleotide sequence ID" value="XM_025501211.1"/>
</dbReference>
<dbReference type="SUPFAM" id="SSF57959">
    <property type="entry name" value="Leucine zipper domain"/>
    <property type="match status" value="1"/>
</dbReference>
<dbReference type="GeneID" id="37022992"/>
<dbReference type="InterPro" id="IPR046347">
    <property type="entry name" value="bZIP_sf"/>
</dbReference>
<evidence type="ECO:0000313" key="4">
    <source>
        <dbReference type="EMBL" id="PWN31657.1"/>
    </source>
</evidence>
<feature type="coiled-coil region" evidence="1">
    <location>
        <begin position="284"/>
        <end position="318"/>
    </location>
</feature>
<sequence length="327" mass="35295">MNTTQEYQQGAAIAAPQKELANAAPDFAFNDEPVFTIDDDILLTSGPQVGSATVAGTADDFFSSPEWTDPSPALTTSMSFNLDSCDTSPLLTDINEAPELAGMPLFGDQVQFPLFSTPLQEDAAYTSNGDVQQQNASNKRSPQMAFSRVKDTNEHSALLLLRAFNSTAVANAEKSPLSAVAAAEKHQSNGFASPAAILSPLPPTIATPSTPSLEAPLRGTKRRLDSTDLLPIDAPIQSRTYKTPSATSRKDLVDAEPSTPDLSNTSDPTAAKRLSNTLAARRSRHRKAEELKQLHDTIEDLTSQMEMWKRRCLRAEQERDQAFGTSA</sequence>
<keyword evidence="1" id="KW-0175">Coiled coil</keyword>
<dbReference type="CDD" id="cd12193">
    <property type="entry name" value="bZIP_GCN4"/>
    <property type="match status" value="1"/>
</dbReference>
<proteinExistence type="predicted"/>
<feature type="domain" description="BZIP" evidence="3">
    <location>
        <begin position="272"/>
        <end position="286"/>
    </location>
</feature>
<dbReference type="PROSITE" id="PS00036">
    <property type="entry name" value="BZIP_BASIC"/>
    <property type="match status" value="1"/>
</dbReference>
<gene>
    <name evidence="4" type="ORF">FA14DRAFT_182448</name>
</gene>
<dbReference type="Proteomes" id="UP000245771">
    <property type="component" value="Unassembled WGS sequence"/>
</dbReference>
<reference evidence="4 5" key="1">
    <citation type="journal article" date="2018" name="Mol. Biol. Evol.">
        <title>Broad Genomic Sampling Reveals a Smut Pathogenic Ancestry of the Fungal Clade Ustilaginomycotina.</title>
        <authorList>
            <person name="Kijpornyongpan T."/>
            <person name="Mondo S.J."/>
            <person name="Barry K."/>
            <person name="Sandor L."/>
            <person name="Lee J."/>
            <person name="Lipzen A."/>
            <person name="Pangilinan J."/>
            <person name="LaButti K."/>
            <person name="Hainaut M."/>
            <person name="Henrissat B."/>
            <person name="Grigoriev I.V."/>
            <person name="Spatafora J.W."/>
            <person name="Aime M.C."/>
        </authorList>
    </citation>
    <scope>NUCLEOTIDE SEQUENCE [LARGE SCALE GENOMIC DNA]</scope>
    <source>
        <strain evidence="4 5">MCA 3882</strain>
    </source>
</reference>
<evidence type="ECO:0000313" key="5">
    <source>
        <dbReference type="Proteomes" id="UP000245771"/>
    </source>
</evidence>
<dbReference type="AlphaFoldDB" id="A0A316V272"/>
<protein>
    <recommendedName>
        <fullName evidence="3">BZIP domain-containing protein</fullName>
    </recommendedName>
</protein>
<dbReference type="OrthoDB" id="2257100at2759"/>
<dbReference type="STRING" id="1280837.A0A316V272"/>
<evidence type="ECO:0000256" key="1">
    <source>
        <dbReference type="SAM" id="Coils"/>
    </source>
</evidence>